<dbReference type="SMART" id="SM00850">
    <property type="entry name" value="LytTR"/>
    <property type="match status" value="1"/>
</dbReference>
<keyword evidence="4" id="KW-1185">Reference proteome</keyword>
<accession>A0A316KZN6</accession>
<keyword evidence="1" id="KW-0812">Transmembrane</keyword>
<gene>
    <name evidence="3" type="ORF">DKG77_02495</name>
</gene>
<feature type="domain" description="HTH LytTR-type" evidence="2">
    <location>
        <begin position="138"/>
        <end position="239"/>
    </location>
</feature>
<evidence type="ECO:0000313" key="4">
    <source>
        <dbReference type="Proteomes" id="UP000245762"/>
    </source>
</evidence>
<feature type="transmembrane region" description="Helical" evidence="1">
    <location>
        <begin position="58"/>
        <end position="83"/>
    </location>
</feature>
<keyword evidence="1" id="KW-0472">Membrane</keyword>
<dbReference type="GO" id="GO:0003677">
    <property type="term" value="F:DNA binding"/>
    <property type="evidence" value="ECO:0007669"/>
    <property type="project" value="InterPro"/>
</dbReference>
<organism evidence="3 4">
    <name type="scientific">Flagellimonas aquimarina</name>
    <dbReference type="NCBI Taxonomy" id="2201895"/>
    <lineage>
        <taxon>Bacteria</taxon>
        <taxon>Pseudomonadati</taxon>
        <taxon>Bacteroidota</taxon>
        <taxon>Flavobacteriia</taxon>
        <taxon>Flavobacteriales</taxon>
        <taxon>Flavobacteriaceae</taxon>
        <taxon>Flagellimonas</taxon>
    </lineage>
</organism>
<dbReference type="Gene3D" id="2.40.50.1020">
    <property type="entry name" value="LytTr DNA-binding domain"/>
    <property type="match status" value="1"/>
</dbReference>
<evidence type="ECO:0000256" key="1">
    <source>
        <dbReference type="SAM" id="Phobius"/>
    </source>
</evidence>
<keyword evidence="1" id="KW-1133">Transmembrane helix</keyword>
<dbReference type="GO" id="GO:0000156">
    <property type="term" value="F:phosphorelay response regulator activity"/>
    <property type="evidence" value="ECO:0007669"/>
    <property type="project" value="InterPro"/>
</dbReference>
<dbReference type="PANTHER" id="PTHR37299:SF1">
    <property type="entry name" value="STAGE 0 SPORULATION PROTEIN A HOMOLOG"/>
    <property type="match status" value="1"/>
</dbReference>
<dbReference type="Proteomes" id="UP000245762">
    <property type="component" value="Unassembled WGS sequence"/>
</dbReference>
<dbReference type="AlphaFoldDB" id="A0A316KZN6"/>
<dbReference type="InterPro" id="IPR007492">
    <property type="entry name" value="LytTR_DNA-bd_dom"/>
</dbReference>
<dbReference type="InterPro" id="IPR046947">
    <property type="entry name" value="LytR-like"/>
</dbReference>
<dbReference type="Pfam" id="PF04397">
    <property type="entry name" value="LytTR"/>
    <property type="match status" value="1"/>
</dbReference>
<feature type="transmembrane region" description="Helical" evidence="1">
    <location>
        <begin position="95"/>
        <end position="116"/>
    </location>
</feature>
<dbReference type="PANTHER" id="PTHR37299">
    <property type="entry name" value="TRANSCRIPTIONAL REGULATOR-RELATED"/>
    <property type="match status" value="1"/>
</dbReference>
<proteinExistence type="predicted"/>
<evidence type="ECO:0000313" key="3">
    <source>
        <dbReference type="EMBL" id="PWL39717.1"/>
    </source>
</evidence>
<sequence length="239" mass="26871">MAIGRMFQESLGATCFSELFIIAITSFFFWNVSAQQIKKWGNKWTISSSGNNMLIQSGLGLSVSALNIIIGHILAALLMTVVYQRTSPSFDVLNASLTNNIAVNLLCYFLLLLFLVDSKKGEIPTTTPSKNIAYNNRIAVSKKGFQFLLSPEEVIYVETSNNCIILHTKKGRFVKYQSLKTFSKNLCPNTFKRVHRSYLVNSDLIERIQKNHNGDGVLHLKTGDDIKFSRTYLNTITNT</sequence>
<dbReference type="PROSITE" id="PS50930">
    <property type="entry name" value="HTH_LYTTR"/>
    <property type="match status" value="1"/>
</dbReference>
<evidence type="ECO:0000259" key="2">
    <source>
        <dbReference type="PROSITE" id="PS50930"/>
    </source>
</evidence>
<reference evidence="3 4" key="1">
    <citation type="submission" date="2018-05" db="EMBL/GenBank/DDBJ databases">
        <title>Complete genome sequence of Flagellimonas aquimarina ECD12 isolated from seaweed Ecklonia cava.</title>
        <authorList>
            <person name="Choi S."/>
            <person name="Seong C."/>
        </authorList>
    </citation>
    <scope>NUCLEOTIDE SEQUENCE [LARGE SCALE GENOMIC DNA]</scope>
    <source>
        <strain evidence="3 4">ECD12</strain>
    </source>
</reference>
<dbReference type="EMBL" id="QGEG01000001">
    <property type="protein sequence ID" value="PWL39717.1"/>
    <property type="molecule type" value="Genomic_DNA"/>
</dbReference>
<protein>
    <recommendedName>
        <fullName evidence="2">HTH LytTR-type domain-containing protein</fullName>
    </recommendedName>
</protein>
<comment type="caution">
    <text evidence="3">The sequence shown here is derived from an EMBL/GenBank/DDBJ whole genome shotgun (WGS) entry which is preliminary data.</text>
</comment>
<name>A0A316KZN6_9FLAO</name>